<dbReference type="Pfam" id="PF07603">
    <property type="entry name" value="Lcl_C"/>
    <property type="match status" value="1"/>
</dbReference>
<dbReference type="EMBL" id="CP072801">
    <property type="protein sequence ID" value="QTR46966.1"/>
    <property type="molecule type" value="Genomic_DNA"/>
</dbReference>
<evidence type="ECO:0000259" key="1">
    <source>
        <dbReference type="Pfam" id="PF07603"/>
    </source>
</evidence>
<proteinExistence type="predicted"/>
<sequence length="443" mass="45903">MNMNSVSVHTSNKTLIAKQGHLLLAGIVMSSLLSACGGSSGPSAEELAVQSAAAAQIIADKAAAQAAADKAAAQAAADKAAAQAAADKAAAQAVADRQAALVAARQQISVAVSDVDTEAKAAQSASSAASVLAVQAGQQASGYDEVAASLASTNASAAQAKTEAERAVAQKEIVAKAKADAESAQDLEAMADSEKQAQDAVATAKKARLAAEEALASTRTAAQKVADEVVVAQASRRYTKLDAGGNALPSSATSWSCVQDKTTGYVWEEKTNDSGLRDKDWRYRHMHNYGGYGGIKDTNGQTLCQGLGACDAYSYMYAVNGTGLCGRNTWRIPLPKELGTIAQINSGSTPPHIDTNFFPETANIPTKGAYCTENVDGAEHNYQGVDFGLPILYSSFPNESPANVLGVSILVPLRFYGEIQDGLLDNPGNASNWICYTRLMSSN</sequence>
<accession>A0ABX7WUL7</accession>
<dbReference type="InterPro" id="IPR011460">
    <property type="entry name" value="Lcl_C"/>
</dbReference>
<gene>
    <name evidence="2" type="ORF">J9253_03210</name>
</gene>
<protein>
    <submittedName>
        <fullName evidence="2">DUF1566 domain-containing protein</fullName>
    </submittedName>
</protein>
<keyword evidence="3" id="KW-1185">Reference proteome</keyword>
<evidence type="ECO:0000313" key="2">
    <source>
        <dbReference type="EMBL" id="QTR46966.1"/>
    </source>
</evidence>
<feature type="domain" description="Lcl C-terminal" evidence="1">
    <location>
        <begin position="257"/>
        <end position="386"/>
    </location>
</feature>
<organism evidence="2 3">
    <name type="scientific">Thiothrix litoralis</name>
    <dbReference type="NCBI Taxonomy" id="2891210"/>
    <lineage>
        <taxon>Bacteria</taxon>
        <taxon>Pseudomonadati</taxon>
        <taxon>Pseudomonadota</taxon>
        <taxon>Gammaproteobacteria</taxon>
        <taxon>Thiotrichales</taxon>
        <taxon>Thiotrichaceae</taxon>
        <taxon>Thiothrix</taxon>
    </lineage>
</organism>
<evidence type="ECO:0000313" key="3">
    <source>
        <dbReference type="Proteomes" id="UP000672039"/>
    </source>
</evidence>
<reference evidence="2 3" key="1">
    <citation type="submission" date="2021-04" db="EMBL/GenBank/DDBJ databases">
        <title>Genomics, taxonomy and metabolism of representatives of sulfur bacteria of the genus Thiothrix: Thiothrix fructosivorans QT, Thiothrix unzii A1T and three new species, Thiothrix subterranea sp. nov., Thiothrix litoralis sp. nov. and 'Candidatus Thiothrix anitrata' sp. nov.</title>
        <authorList>
            <person name="Ravin N.V."/>
            <person name="Smolyakov D."/>
            <person name="Rudenko T.S."/>
            <person name="Mardanov A.V."/>
            <person name="Beletsky A.V."/>
            <person name="Markov N.D."/>
            <person name="Fomenkov A.I."/>
            <person name="Roberts R.J."/>
            <person name="Karnachuk O.V."/>
            <person name="Novikov A."/>
            <person name="Grabovich M.Y."/>
        </authorList>
    </citation>
    <scope>NUCLEOTIDE SEQUENCE [LARGE SCALE GENOMIC DNA]</scope>
    <source>
        <strain evidence="2 3">AS</strain>
    </source>
</reference>
<name>A0ABX7WUL7_9GAMM</name>
<dbReference type="Proteomes" id="UP000672039">
    <property type="component" value="Chromosome"/>
</dbReference>
<dbReference type="RefSeq" id="WP_210223273.1">
    <property type="nucleotide sequence ID" value="NZ_CP072801.1"/>
</dbReference>